<dbReference type="KEGG" id="cre:CHLRE_10g431400v5"/>
<dbReference type="PANTHER" id="PTHR46504:SF2">
    <property type="entry name" value="TRNASE Z TRZ1"/>
    <property type="match status" value="1"/>
</dbReference>
<dbReference type="PANTHER" id="PTHR46504">
    <property type="entry name" value="TRNASE Z TRZ1"/>
    <property type="match status" value="1"/>
</dbReference>
<evidence type="ECO:0000313" key="4">
    <source>
        <dbReference type="Proteomes" id="UP000006906"/>
    </source>
</evidence>
<dbReference type="Gramene" id="PNW77320">
    <property type="protein sequence ID" value="PNW77320"/>
    <property type="gene ID" value="CHLRE_10g431400v5"/>
</dbReference>
<evidence type="ECO:0000259" key="2">
    <source>
        <dbReference type="Pfam" id="PF12706"/>
    </source>
</evidence>
<dbReference type="Gene3D" id="3.60.15.10">
    <property type="entry name" value="Ribonuclease Z/Hydroxyacylglutathione hydrolase-like"/>
    <property type="match status" value="1"/>
</dbReference>
<feature type="compositionally biased region" description="Low complexity" evidence="1">
    <location>
        <begin position="28"/>
        <end position="42"/>
    </location>
</feature>
<dbReference type="GeneID" id="5728072"/>
<feature type="domain" description="Metallo-beta-lactamase" evidence="2">
    <location>
        <begin position="98"/>
        <end position="302"/>
    </location>
</feature>
<dbReference type="SUPFAM" id="SSF56281">
    <property type="entry name" value="Metallo-hydrolase/oxidoreductase"/>
    <property type="match status" value="1"/>
</dbReference>
<dbReference type="HOGENOM" id="CLU_054121_0_0_1"/>
<dbReference type="InterPro" id="IPR001279">
    <property type="entry name" value="Metallo-B-lactamas"/>
</dbReference>
<organism evidence="3 4">
    <name type="scientific">Chlamydomonas reinhardtii</name>
    <name type="common">Chlamydomonas smithii</name>
    <dbReference type="NCBI Taxonomy" id="3055"/>
    <lineage>
        <taxon>Eukaryota</taxon>
        <taxon>Viridiplantae</taxon>
        <taxon>Chlorophyta</taxon>
        <taxon>core chlorophytes</taxon>
        <taxon>Chlorophyceae</taxon>
        <taxon>CS clade</taxon>
        <taxon>Chlamydomonadales</taxon>
        <taxon>Chlamydomonadaceae</taxon>
        <taxon>Chlamydomonas</taxon>
    </lineage>
</organism>
<evidence type="ECO:0000313" key="3">
    <source>
        <dbReference type="EMBL" id="PNW77320.1"/>
    </source>
</evidence>
<dbReference type="Pfam" id="PF12706">
    <property type="entry name" value="Lactamase_B_2"/>
    <property type="match status" value="1"/>
</dbReference>
<keyword evidence="4" id="KW-1185">Reference proteome</keyword>
<dbReference type="EMBL" id="CM008971">
    <property type="protein sequence ID" value="PNW77320.1"/>
    <property type="molecule type" value="Genomic_DNA"/>
</dbReference>
<dbReference type="OMA" id="CPQRACF"/>
<dbReference type="STRING" id="3055.A8IBA2"/>
<dbReference type="eggNOG" id="ENOG502QVD0">
    <property type="taxonomic scope" value="Eukaryota"/>
</dbReference>
<dbReference type="InterPro" id="IPR036866">
    <property type="entry name" value="RibonucZ/Hydroxyglut_hydro"/>
</dbReference>
<accession>A8IBA2</accession>
<proteinExistence type="predicted"/>
<gene>
    <name evidence="3" type="ORF">CHLRE_10g431400v5</name>
</gene>
<dbReference type="PaxDb" id="3055-EDP06278"/>
<protein>
    <recommendedName>
        <fullName evidence="2">Metallo-beta-lactamase domain-containing protein</fullName>
    </recommendedName>
</protein>
<dbReference type="FunCoup" id="A8IBA2">
    <property type="interactions" value="797"/>
</dbReference>
<dbReference type="AlphaFoldDB" id="A8IBA2"/>
<feature type="region of interest" description="Disordered" evidence="1">
    <location>
        <begin position="1"/>
        <end position="42"/>
    </location>
</feature>
<evidence type="ECO:0000256" key="1">
    <source>
        <dbReference type="SAM" id="MobiDB-lite"/>
    </source>
</evidence>
<dbReference type="RefSeq" id="XP_001702499.1">
    <property type="nucleotide sequence ID" value="XM_001702447.2"/>
</dbReference>
<reference evidence="3 4" key="1">
    <citation type="journal article" date="2007" name="Science">
        <title>The Chlamydomonas genome reveals the evolution of key animal and plant functions.</title>
        <authorList>
            <person name="Merchant S.S."/>
            <person name="Prochnik S.E."/>
            <person name="Vallon O."/>
            <person name="Harris E.H."/>
            <person name="Karpowicz S.J."/>
            <person name="Witman G.B."/>
            <person name="Terry A."/>
            <person name="Salamov A."/>
            <person name="Fritz-Laylin L.K."/>
            <person name="Marechal-Drouard L."/>
            <person name="Marshall W.F."/>
            <person name="Qu L.H."/>
            <person name="Nelson D.R."/>
            <person name="Sanderfoot A.A."/>
            <person name="Spalding M.H."/>
            <person name="Kapitonov V.V."/>
            <person name="Ren Q."/>
            <person name="Ferris P."/>
            <person name="Lindquist E."/>
            <person name="Shapiro H."/>
            <person name="Lucas S.M."/>
            <person name="Grimwood J."/>
            <person name="Schmutz J."/>
            <person name="Cardol P."/>
            <person name="Cerutti H."/>
            <person name="Chanfreau G."/>
            <person name="Chen C.L."/>
            <person name="Cognat V."/>
            <person name="Croft M.T."/>
            <person name="Dent R."/>
            <person name="Dutcher S."/>
            <person name="Fernandez E."/>
            <person name="Fukuzawa H."/>
            <person name="Gonzalez-Ballester D."/>
            <person name="Gonzalez-Halphen D."/>
            <person name="Hallmann A."/>
            <person name="Hanikenne M."/>
            <person name="Hippler M."/>
            <person name="Inwood W."/>
            <person name="Jabbari K."/>
            <person name="Kalanon M."/>
            <person name="Kuras R."/>
            <person name="Lefebvre P.A."/>
            <person name="Lemaire S.D."/>
            <person name="Lobanov A.V."/>
            <person name="Lohr M."/>
            <person name="Manuell A."/>
            <person name="Meier I."/>
            <person name="Mets L."/>
            <person name="Mittag M."/>
            <person name="Mittelmeier T."/>
            <person name="Moroney J.V."/>
            <person name="Moseley J."/>
            <person name="Napoli C."/>
            <person name="Nedelcu A.M."/>
            <person name="Niyogi K."/>
            <person name="Novoselov S.V."/>
            <person name="Paulsen I.T."/>
            <person name="Pazour G."/>
            <person name="Purton S."/>
            <person name="Ral J.P."/>
            <person name="Riano-Pachon D.M."/>
            <person name="Riekhof W."/>
            <person name="Rymarquis L."/>
            <person name="Schroda M."/>
            <person name="Stern D."/>
            <person name="Umen J."/>
            <person name="Willows R."/>
            <person name="Wilson N."/>
            <person name="Zimmer S.L."/>
            <person name="Allmer J."/>
            <person name="Balk J."/>
            <person name="Bisova K."/>
            <person name="Chen C.J."/>
            <person name="Elias M."/>
            <person name="Gendler K."/>
            <person name="Hauser C."/>
            <person name="Lamb M.R."/>
            <person name="Ledford H."/>
            <person name="Long J.C."/>
            <person name="Minagawa J."/>
            <person name="Page M.D."/>
            <person name="Pan J."/>
            <person name="Pootakham W."/>
            <person name="Roje S."/>
            <person name="Rose A."/>
            <person name="Stahlberg E."/>
            <person name="Terauchi A.M."/>
            <person name="Yang P."/>
            <person name="Ball S."/>
            <person name="Bowler C."/>
            <person name="Dieckmann C.L."/>
            <person name="Gladyshev V.N."/>
            <person name="Green P."/>
            <person name="Jorgensen R."/>
            <person name="Mayfield S."/>
            <person name="Mueller-Roeber B."/>
            <person name="Rajamani S."/>
            <person name="Sayre R.T."/>
            <person name="Brokstein P."/>
            <person name="Dubchak I."/>
            <person name="Goodstein D."/>
            <person name="Hornick L."/>
            <person name="Huang Y.W."/>
            <person name="Jhaveri J."/>
            <person name="Luo Y."/>
            <person name="Martinez D."/>
            <person name="Ngau W.C."/>
            <person name="Otillar B."/>
            <person name="Poliakov A."/>
            <person name="Porter A."/>
            <person name="Szajkowski L."/>
            <person name="Werner G."/>
            <person name="Zhou K."/>
            <person name="Grigoriev I.V."/>
            <person name="Rokhsar D.S."/>
            <person name="Grossman A.R."/>
        </authorList>
    </citation>
    <scope>NUCLEOTIDE SEQUENCE [LARGE SCALE GENOMIC DNA]</scope>
    <source>
        <strain evidence="4">CC-503</strain>
    </source>
</reference>
<dbReference type="Proteomes" id="UP000006906">
    <property type="component" value="Chromosome 10"/>
</dbReference>
<dbReference type="OrthoDB" id="527344at2759"/>
<name>A8IBA2_CHLRE</name>
<sequence>MDTLTRALKEQTNLAHSPDTRATDPPMKAASTTAATKGTTKEGATALMADTRQTKLAVSGWELEGISISGQETSIIVPRAKVTFDIGRCPQRACFQQTVLLSHTHLDHVGGLPFHVCTRNMLQLPPSKVVVPQGFSAGVRKLMDAVLELQSSPPIDYEVLELEAGQDFELPSGFLCRTFPTTHAIPSQGYVLYSQRKKLKAELQGKSQAEIKELRFSGVDVSETHQVPEIAFTGDTTSAFLDAETNATLEDALKAKVLCIEMTFISEDVTVEEARGKGHMHITDFVAHAHRFQNETIVLIHFSPRYKRSEILHQLDIMLPPALRAKCVPLLNGIE</sequence>
<dbReference type="InParanoid" id="A8IBA2"/>